<dbReference type="InterPro" id="IPR006626">
    <property type="entry name" value="PbH1"/>
</dbReference>
<feature type="domain" description="Rhamnogalacturonase A/B/Epimerase-like pectate lyase" evidence="1">
    <location>
        <begin position="31"/>
        <end position="250"/>
    </location>
</feature>
<evidence type="ECO:0000259" key="1">
    <source>
        <dbReference type="Pfam" id="PF12708"/>
    </source>
</evidence>
<keyword evidence="3" id="KW-1185">Reference proteome</keyword>
<dbReference type="PIR" id="E84066">
    <property type="entry name" value="E84066"/>
</dbReference>
<reference evidence="2 3" key="1">
    <citation type="journal article" date="2000" name="Nucleic Acids Res.">
        <title>Complete genome sequence of the alkaliphilic bacterium Bacillus halodurans and genomic sequence comparison with Bacillus subtilis.</title>
        <authorList>
            <person name="Takami H."/>
            <person name="Nakasone K."/>
            <person name="Takaki Y."/>
            <person name="Maeno G."/>
            <person name="Sasaki R."/>
            <person name="Masui N."/>
            <person name="Fuji F."/>
            <person name="Hirama C."/>
            <person name="Nakamura Y."/>
            <person name="Ogasawara N."/>
            <person name="Kuhara S."/>
            <person name="Horikoshi K."/>
        </authorList>
    </citation>
    <scope>NUCLEOTIDE SEQUENCE [LARGE SCALE GENOMIC DNA]</scope>
    <source>
        <strain evidence="3">ATCC BAA-125 / DSM 18197 / FERM 7344 / JCM 9153 / C-125</strain>
    </source>
</reference>
<organism evidence="2 3">
    <name type="scientific">Halalkalibacterium halodurans (strain ATCC BAA-125 / DSM 18197 / FERM 7344 / JCM 9153 / C-125)</name>
    <name type="common">Bacillus halodurans</name>
    <dbReference type="NCBI Taxonomy" id="272558"/>
    <lineage>
        <taxon>Bacteria</taxon>
        <taxon>Bacillati</taxon>
        <taxon>Bacillota</taxon>
        <taxon>Bacilli</taxon>
        <taxon>Bacillales</taxon>
        <taxon>Bacillaceae</taxon>
        <taxon>Halalkalibacterium (ex Joshi et al. 2022)</taxon>
    </lineage>
</organism>
<evidence type="ECO:0000313" key="2">
    <source>
        <dbReference type="EMBL" id="BAB07052.1"/>
    </source>
</evidence>
<dbReference type="SMART" id="SM00710">
    <property type="entry name" value="PbH1"/>
    <property type="match status" value="8"/>
</dbReference>
<gene>
    <name evidence="2" type="ordered locus">BH3333</name>
</gene>
<dbReference type="Gene3D" id="2.160.20.10">
    <property type="entry name" value="Single-stranded right-handed beta-helix, Pectin lyase-like"/>
    <property type="match status" value="1"/>
</dbReference>
<dbReference type="InterPro" id="IPR024535">
    <property type="entry name" value="RHGA/B-epi-like_pectate_lyase"/>
</dbReference>
<name>Q9K7M8_HALH5</name>
<dbReference type="SUPFAM" id="SSF51126">
    <property type="entry name" value="Pectin lyase-like"/>
    <property type="match status" value="1"/>
</dbReference>
<accession>Q9K7M8</accession>
<dbReference type="InterPro" id="IPR012334">
    <property type="entry name" value="Pectin_lyas_fold"/>
</dbReference>
<dbReference type="Proteomes" id="UP000001258">
    <property type="component" value="Chromosome"/>
</dbReference>
<sequence>MLNKLGMWFAGLILVVSLLVGGNEAKANEVVNARDFGATPGIATSQTNALHAAMRHFYDRGVQGTVYIPAGTYSIDEALRFHSGVNIVGDGMGRTILKKTGNSNNYVVGNPIMRGSNNLNVTVSNLTIDADRTNRAQRGLGQVGGMNLDADVSNLTLERIEVRDATIGLLLRRLKNSVVRDSVIDNTTGHGIAFGHENHPIGDVRNNLITGNRMTNSTGGSGINLSRATYTTVTHNQVINDRQQDDSYGGIRIPNGGEHNTVEYNTIRNYPRGIFVLSGARHNQINHNTVIDSRIHGVLIQADHNTLRENRIQQLNSSLNPEAVIRIAPGSNNSILNNNIQTHSNFRNIGIRVTGDSNNNVIRNNRIGTQGTLVSIEGGRNNVNEGNVRQ</sequence>
<dbReference type="KEGG" id="bha:BH3333"/>
<dbReference type="InterPro" id="IPR011050">
    <property type="entry name" value="Pectin_lyase_fold/virulence"/>
</dbReference>
<dbReference type="Pfam" id="PF12708">
    <property type="entry name" value="Pect-lyase_RHGA_epim"/>
    <property type="match status" value="1"/>
</dbReference>
<evidence type="ECO:0000313" key="3">
    <source>
        <dbReference type="Proteomes" id="UP000001258"/>
    </source>
</evidence>
<dbReference type="AlphaFoldDB" id="Q9K7M8"/>
<dbReference type="HOGENOM" id="CLU_690465_0_0_9"/>
<protein>
    <submittedName>
        <fullName evidence="2">BH3333 protein</fullName>
    </submittedName>
</protein>
<dbReference type="eggNOG" id="ENOG50346XK">
    <property type="taxonomic scope" value="Bacteria"/>
</dbReference>
<dbReference type="EMBL" id="BA000004">
    <property type="protein sequence ID" value="BAB07052.1"/>
    <property type="molecule type" value="Genomic_DNA"/>
</dbReference>
<proteinExistence type="predicted"/>
<dbReference type="RefSeq" id="WP_010899474.1">
    <property type="nucleotide sequence ID" value="NC_002570.2"/>
</dbReference>